<feature type="transmembrane region" description="Helical" evidence="6">
    <location>
        <begin position="289"/>
        <end position="306"/>
    </location>
</feature>
<comment type="caution">
    <text evidence="7">The sequence shown here is derived from an EMBL/GenBank/DDBJ whole genome shotgun (WGS) entry which is preliminary data.</text>
</comment>
<evidence type="ECO:0008006" key="9">
    <source>
        <dbReference type="Google" id="ProtNLM"/>
    </source>
</evidence>
<feature type="transmembrane region" description="Helical" evidence="6">
    <location>
        <begin position="260"/>
        <end position="282"/>
    </location>
</feature>
<dbReference type="InterPro" id="IPR000715">
    <property type="entry name" value="Glycosyl_transferase_4"/>
</dbReference>
<gene>
    <name evidence="7" type="ORF">OCL97_22145</name>
</gene>
<protein>
    <recommendedName>
        <fullName evidence="9">Phospho-N-acetylmuramoyl-pentapeptide-transferase</fullName>
    </recommendedName>
</protein>
<keyword evidence="2" id="KW-0808">Transferase</keyword>
<evidence type="ECO:0000256" key="6">
    <source>
        <dbReference type="SAM" id="Phobius"/>
    </source>
</evidence>
<feature type="transmembrane region" description="Helical" evidence="6">
    <location>
        <begin position="21"/>
        <end position="41"/>
    </location>
</feature>
<organism evidence="7 8">
    <name type="scientific">Phenylobacterium ferrooxidans</name>
    <dbReference type="NCBI Taxonomy" id="2982689"/>
    <lineage>
        <taxon>Bacteria</taxon>
        <taxon>Pseudomonadati</taxon>
        <taxon>Pseudomonadota</taxon>
        <taxon>Alphaproteobacteria</taxon>
        <taxon>Caulobacterales</taxon>
        <taxon>Caulobacteraceae</taxon>
        <taxon>Phenylobacterium</taxon>
    </lineage>
</organism>
<dbReference type="EMBL" id="JAOTJD010000074">
    <property type="protein sequence ID" value="MFD3266648.1"/>
    <property type="molecule type" value="Genomic_DNA"/>
</dbReference>
<dbReference type="PANTHER" id="PTHR22926">
    <property type="entry name" value="PHOSPHO-N-ACETYLMURAMOYL-PENTAPEPTIDE-TRANSFERASE"/>
    <property type="match status" value="1"/>
</dbReference>
<dbReference type="Pfam" id="PF00953">
    <property type="entry name" value="Glycos_transf_4"/>
    <property type="match status" value="1"/>
</dbReference>
<dbReference type="RefSeq" id="WP_304780337.1">
    <property type="nucleotide sequence ID" value="NZ_JAOTJD010000074.1"/>
</dbReference>
<comment type="subcellular location">
    <subcellularLocation>
        <location evidence="1">Membrane</location>
        <topology evidence="1">Multi-pass membrane protein</topology>
    </subcellularLocation>
</comment>
<name>A0ABW6CU96_9CAUL</name>
<feature type="transmembrane region" description="Helical" evidence="6">
    <location>
        <begin position="191"/>
        <end position="209"/>
    </location>
</feature>
<evidence type="ECO:0000256" key="2">
    <source>
        <dbReference type="ARBA" id="ARBA00022679"/>
    </source>
</evidence>
<evidence type="ECO:0000256" key="1">
    <source>
        <dbReference type="ARBA" id="ARBA00004141"/>
    </source>
</evidence>
<keyword evidence="8" id="KW-1185">Reference proteome</keyword>
<proteinExistence type="predicted"/>
<keyword evidence="3 6" id="KW-0812">Transmembrane</keyword>
<feature type="transmembrane region" description="Helical" evidence="6">
    <location>
        <begin position="68"/>
        <end position="86"/>
    </location>
</feature>
<sequence length="348" mass="37084">MLSWIHANLGQAWGPLRLFESFFFLAAIGFAVSALATWVALPRLWSRLPTDRGRAFAVNAEMSVGKPISAGLIFVSIFCVACLIFVPFGARCLLTLPLMLAAMLVGYFDDRRGGFSEYQLAVMDLAIALGAAMVIYGFMPATIWLPGWKGVLTLGPWLSIPLGTAIIWLSINATNCSDGVDGVSGSLTGTAILLLGGLLYAVIGNEVVAGHLNIPVSAEGASWAIMAFLMVGCVAGYLWYNAAPSLVLMGDAGSRPLGLLIGMLVVATNNPLFLLLVGSVILLNGATGLVKVALLRFFGLKILAGIRFPLHDHCRKELGWSNTQVLVRFMLVHLGLSALLVILALKVR</sequence>
<keyword evidence="5 6" id="KW-0472">Membrane</keyword>
<accession>A0ABW6CU96</accession>
<feature type="transmembrane region" description="Helical" evidence="6">
    <location>
        <begin position="326"/>
        <end position="345"/>
    </location>
</feature>
<evidence type="ECO:0000256" key="5">
    <source>
        <dbReference type="ARBA" id="ARBA00023136"/>
    </source>
</evidence>
<feature type="transmembrane region" description="Helical" evidence="6">
    <location>
        <begin position="120"/>
        <end position="139"/>
    </location>
</feature>
<evidence type="ECO:0000256" key="3">
    <source>
        <dbReference type="ARBA" id="ARBA00022692"/>
    </source>
</evidence>
<feature type="transmembrane region" description="Helical" evidence="6">
    <location>
        <begin position="151"/>
        <end position="171"/>
    </location>
</feature>
<evidence type="ECO:0000313" key="7">
    <source>
        <dbReference type="EMBL" id="MFD3266648.1"/>
    </source>
</evidence>
<evidence type="ECO:0000256" key="4">
    <source>
        <dbReference type="ARBA" id="ARBA00022989"/>
    </source>
</evidence>
<keyword evidence="4 6" id="KW-1133">Transmembrane helix</keyword>
<dbReference type="PANTHER" id="PTHR22926:SF5">
    <property type="entry name" value="PHOSPHO-N-ACETYLMURAMOYL-PENTAPEPTIDE-TRANSFERASE HOMOLOG"/>
    <property type="match status" value="1"/>
</dbReference>
<feature type="transmembrane region" description="Helical" evidence="6">
    <location>
        <begin position="221"/>
        <end position="240"/>
    </location>
</feature>
<evidence type="ECO:0000313" key="8">
    <source>
        <dbReference type="Proteomes" id="UP001598130"/>
    </source>
</evidence>
<reference evidence="7 8" key="1">
    <citation type="submission" date="2022-09" db="EMBL/GenBank/DDBJ databases">
        <title>New species of Phenylobacterium.</title>
        <authorList>
            <person name="Mieszkin S."/>
        </authorList>
    </citation>
    <scope>NUCLEOTIDE SEQUENCE [LARGE SCALE GENOMIC DNA]</scope>
    <source>
        <strain evidence="7 8">HK31-G</strain>
    </source>
</reference>
<dbReference type="Proteomes" id="UP001598130">
    <property type="component" value="Unassembled WGS sequence"/>
</dbReference>